<dbReference type="Pfam" id="PF00359">
    <property type="entry name" value="PTS_EIIA_2"/>
    <property type="match status" value="1"/>
</dbReference>
<dbReference type="Proteomes" id="UP000019482">
    <property type="component" value="Unassembled WGS sequence"/>
</dbReference>
<dbReference type="InterPro" id="IPR051541">
    <property type="entry name" value="PTS_SugarTrans_NitroReg"/>
</dbReference>
<dbReference type="PANTHER" id="PTHR47738:SF3">
    <property type="entry name" value="PHOSPHOTRANSFERASE SYSTEM MANNITOL_FRUCTOSE-SPECIFIC IIA DOMAIN CONTAINING PROTEIN"/>
    <property type="match status" value="1"/>
</dbReference>
<dbReference type="InterPro" id="IPR016152">
    <property type="entry name" value="PTrfase/Anion_transptr"/>
</dbReference>
<organism evidence="2 3">
    <name type="scientific">Clostridium tyrobutyricum DIVETGP</name>
    <dbReference type="NCBI Taxonomy" id="1408889"/>
    <lineage>
        <taxon>Bacteria</taxon>
        <taxon>Bacillati</taxon>
        <taxon>Bacillota</taxon>
        <taxon>Clostridia</taxon>
        <taxon>Eubacteriales</taxon>
        <taxon>Clostridiaceae</taxon>
        <taxon>Clostridium</taxon>
    </lineage>
</organism>
<gene>
    <name evidence="2" type="ORF">CTDIVETGP_2011</name>
</gene>
<dbReference type="GeneID" id="29418307"/>
<sequence>MEESIGKYLIQDLITCNLEAKSEEDVFKKAYQMLYEKQYVKSSFLKGLIEREKVFPTGIKLEDYGVAIPHTDAVHVLKPAIALIKLKQPVRFQCMDGNGHVDVKLAFVMALKEPHSQILMLQQLMKLIQNKELIEKIFKKDNQESIYNVILESISIKNN</sequence>
<comment type="caution">
    <text evidence="2">The sequence shown here is derived from an EMBL/GenBank/DDBJ whole genome shotgun (WGS) entry which is preliminary data.</text>
</comment>
<proteinExistence type="predicted"/>
<dbReference type="SUPFAM" id="SSF55804">
    <property type="entry name" value="Phoshotransferase/anion transport protein"/>
    <property type="match status" value="1"/>
</dbReference>
<dbReference type="GO" id="GO:0016740">
    <property type="term" value="F:transferase activity"/>
    <property type="evidence" value="ECO:0007669"/>
    <property type="project" value="UniProtKB-KW"/>
</dbReference>
<keyword evidence="2" id="KW-0808">Transferase</keyword>
<dbReference type="InterPro" id="IPR002178">
    <property type="entry name" value="PTS_EIIA_type-2_dom"/>
</dbReference>
<dbReference type="CDD" id="cd00211">
    <property type="entry name" value="PTS_IIA_fru"/>
    <property type="match status" value="1"/>
</dbReference>
<keyword evidence="3" id="KW-1185">Reference proteome</keyword>
<dbReference type="PANTHER" id="PTHR47738">
    <property type="entry name" value="PTS SYSTEM FRUCTOSE-LIKE EIIA COMPONENT-RELATED"/>
    <property type="match status" value="1"/>
</dbReference>
<accession>W6N6D0</accession>
<dbReference type="OrthoDB" id="370976at2"/>
<evidence type="ECO:0000313" key="2">
    <source>
        <dbReference type="EMBL" id="CDL91941.1"/>
    </source>
</evidence>
<evidence type="ECO:0000313" key="3">
    <source>
        <dbReference type="Proteomes" id="UP000019482"/>
    </source>
</evidence>
<dbReference type="RefSeq" id="WP_017895297.1">
    <property type="nucleotide sequence ID" value="NZ_CBXI010000036.1"/>
</dbReference>
<feature type="domain" description="PTS EIIA type-2" evidence="1">
    <location>
        <begin position="7"/>
        <end position="153"/>
    </location>
</feature>
<evidence type="ECO:0000259" key="1">
    <source>
        <dbReference type="PROSITE" id="PS51094"/>
    </source>
</evidence>
<name>W6N6D0_CLOTY</name>
<protein>
    <submittedName>
        <fullName evidence="2">PTS system, galactitol-specific IIA component</fullName>
        <ecNumber evidence="2">2.7.1.69</ecNumber>
    </submittedName>
</protein>
<dbReference type="Gene3D" id="3.40.930.10">
    <property type="entry name" value="Mannitol-specific EII, Chain A"/>
    <property type="match status" value="1"/>
</dbReference>
<dbReference type="EMBL" id="CBXI010000036">
    <property type="protein sequence ID" value="CDL91941.1"/>
    <property type="molecule type" value="Genomic_DNA"/>
</dbReference>
<dbReference type="EC" id="2.7.1.69" evidence="2"/>
<dbReference type="PROSITE" id="PS51094">
    <property type="entry name" value="PTS_EIIA_TYPE_2"/>
    <property type="match status" value="1"/>
</dbReference>
<reference evidence="2 3" key="1">
    <citation type="journal article" date="2015" name="Genome Announc.">
        <title>Draft Genome Sequence of Clostridium tyrobutyricum Strain DIVETGP, Isolated from Cow's Milk for Grana Padano Production.</title>
        <authorList>
            <person name="Soggiu A."/>
            <person name="Piras C."/>
            <person name="Gaiarsa S."/>
            <person name="Sassera D."/>
            <person name="Roncada P."/>
            <person name="Bendixen E."/>
            <person name="Brasca M."/>
            <person name="Bonizzi L."/>
        </authorList>
    </citation>
    <scope>NUCLEOTIDE SEQUENCE [LARGE SCALE GENOMIC DNA]</scope>
    <source>
        <strain evidence="2 3">DIVETGP</strain>
    </source>
</reference>
<dbReference type="AlphaFoldDB" id="W6N6D0"/>